<dbReference type="InterPro" id="IPR021242">
    <property type="entry name" value="DUF2799"/>
</dbReference>
<dbReference type="AlphaFoldDB" id="A0A5J6WSF7"/>
<evidence type="ECO:0000313" key="3">
    <source>
        <dbReference type="EMBL" id="QFI53760.1"/>
    </source>
</evidence>
<keyword evidence="4" id="KW-1185">Reference proteome</keyword>
<dbReference type="KEGG" id="asim:FE240_02995"/>
<feature type="signal peptide" evidence="2">
    <location>
        <begin position="1"/>
        <end position="21"/>
    </location>
</feature>
<evidence type="ECO:0000256" key="2">
    <source>
        <dbReference type="SAM" id="SignalP"/>
    </source>
</evidence>
<feature type="coiled-coil region" evidence="1">
    <location>
        <begin position="113"/>
        <end position="140"/>
    </location>
</feature>
<accession>A0A5J6WSF7</accession>
<reference evidence="3 4" key="1">
    <citation type="submission" date="2019-05" db="EMBL/GenBank/DDBJ databases">
        <title>OXA-830, a novel chromosomally encoded expanded-spectrum class D beta-lactamase in Aeromonas simiae.</title>
        <authorList>
            <person name="Zhou W."/>
            <person name="Chen Q."/>
        </authorList>
    </citation>
    <scope>NUCLEOTIDE SEQUENCE [LARGE SCALE GENOMIC DNA]</scope>
    <source>
        <strain evidence="3 4">A6</strain>
    </source>
</reference>
<dbReference type="EMBL" id="CP040449">
    <property type="protein sequence ID" value="QFI53760.1"/>
    <property type="molecule type" value="Genomic_DNA"/>
</dbReference>
<sequence length="184" mass="21727">MPSRLLILTLPLLLGACSTLSEEECRNASWYNLGYQDGERGRTQQEIPKYRESCNEYGVKVDETEWKRGYQKGLELFCIPELAYSKGRDGVEYLGVCPNDASFLKQYQRGRDEYLLNQRIAELQDELRRLDDEIGAVERKMRSSDGDELDYYRSQRYRMIRHAEAVQEEIWRLRNPPKVIEFKL</sequence>
<evidence type="ECO:0000313" key="4">
    <source>
        <dbReference type="Proteomes" id="UP000594034"/>
    </source>
</evidence>
<dbReference type="RefSeq" id="WP_193003320.1">
    <property type="nucleotide sequence ID" value="NZ_CP040449.1"/>
</dbReference>
<proteinExistence type="predicted"/>
<dbReference type="Proteomes" id="UP000594034">
    <property type="component" value="Chromosome"/>
</dbReference>
<protein>
    <submittedName>
        <fullName evidence="3">DUF2799 domain-containing protein</fullName>
    </submittedName>
</protein>
<name>A0A5J6WSF7_9GAMM</name>
<gene>
    <name evidence="3" type="ORF">FE240_02995</name>
</gene>
<organism evidence="3 4">
    <name type="scientific">Aeromonas simiae</name>
    <dbReference type="NCBI Taxonomy" id="218936"/>
    <lineage>
        <taxon>Bacteria</taxon>
        <taxon>Pseudomonadati</taxon>
        <taxon>Pseudomonadota</taxon>
        <taxon>Gammaproteobacteria</taxon>
        <taxon>Aeromonadales</taxon>
        <taxon>Aeromonadaceae</taxon>
        <taxon>Aeromonas</taxon>
    </lineage>
</organism>
<dbReference type="Pfam" id="PF10973">
    <property type="entry name" value="DUF2799"/>
    <property type="match status" value="1"/>
</dbReference>
<keyword evidence="1" id="KW-0175">Coiled coil</keyword>
<evidence type="ECO:0000256" key="1">
    <source>
        <dbReference type="SAM" id="Coils"/>
    </source>
</evidence>
<keyword evidence="2" id="KW-0732">Signal</keyword>
<dbReference type="PROSITE" id="PS51257">
    <property type="entry name" value="PROKAR_LIPOPROTEIN"/>
    <property type="match status" value="1"/>
</dbReference>
<feature type="chain" id="PRO_5023830947" evidence="2">
    <location>
        <begin position="22"/>
        <end position="184"/>
    </location>
</feature>